<keyword evidence="6" id="KW-0539">Nucleus</keyword>
<keyword evidence="4 7" id="KW-0863">Zinc-finger</keyword>
<evidence type="ECO:0000256" key="8">
    <source>
        <dbReference type="SAM" id="MobiDB-lite"/>
    </source>
</evidence>
<comment type="subcellular location">
    <subcellularLocation>
        <location evidence="1">Nucleus</location>
    </subcellularLocation>
</comment>
<dbReference type="InterPro" id="IPR050888">
    <property type="entry name" value="ZnF_C2H2-type_TF"/>
</dbReference>
<feature type="domain" description="C2H2-type" evidence="9">
    <location>
        <begin position="549"/>
        <end position="578"/>
    </location>
</feature>
<dbReference type="SMART" id="SM00355">
    <property type="entry name" value="ZnF_C2H2"/>
    <property type="match status" value="10"/>
</dbReference>
<feature type="region of interest" description="Disordered" evidence="8">
    <location>
        <begin position="470"/>
        <end position="502"/>
    </location>
</feature>
<dbReference type="GO" id="GO:0005634">
    <property type="term" value="C:nucleus"/>
    <property type="evidence" value="ECO:0007669"/>
    <property type="project" value="UniProtKB-SubCell"/>
</dbReference>
<gene>
    <name evidence="10" type="ORF">LSH36_1494g00000</name>
</gene>
<comment type="caution">
    <text evidence="10">The sequence shown here is derived from an EMBL/GenBank/DDBJ whole genome shotgun (WGS) entry which is preliminary data.</text>
</comment>
<evidence type="ECO:0000256" key="7">
    <source>
        <dbReference type="PROSITE-ProRule" id="PRU00042"/>
    </source>
</evidence>
<feature type="domain" description="C2H2-type" evidence="9">
    <location>
        <begin position="692"/>
        <end position="720"/>
    </location>
</feature>
<dbReference type="PANTHER" id="PTHR24406">
    <property type="entry name" value="TRANSCRIPTIONAL REPRESSOR CTCFL-RELATED"/>
    <property type="match status" value="1"/>
</dbReference>
<name>A0AAD9ITJ1_9ANNE</name>
<protein>
    <recommendedName>
        <fullName evidence="9">C2H2-type domain-containing protein</fullName>
    </recommendedName>
</protein>
<feature type="domain" description="C2H2-type" evidence="9">
    <location>
        <begin position="312"/>
        <end position="336"/>
    </location>
</feature>
<evidence type="ECO:0000313" key="11">
    <source>
        <dbReference type="Proteomes" id="UP001208570"/>
    </source>
</evidence>
<dbReference type="InterPro" id="IPR036236">
    <property type="entry name" value="Znf_C2H2_sf"/>
</dbReference>
<keyword evidence="11" id="KW-1185">Reference proteome</keyword>
<dbReference type="PROSITE" id="PS50157">
    <property type="entry name" value="ZINC_FINGER_C2H2_2"/>
    <property type="match status" value="5"/>
</dbReference>
<proteinExistence type="predicted"/>
<dbReference type="Gene3D" id="3.30.160.60">
    <property type="entry name" value="Classic Zinc Finger"/>
    <property type="match status" value="4"/>
</dbReference>
<evidence type="ECO:0000256" key="6">
    <source>
        <dbReference type="ARBA" id="ARBA00023242"/>
    </source>
</evidence>
<keyword evidence="5" id="KW-0862">Zinc</keyword>
<dbReference type="Proteomes" id="UP001208570">
    <property type="component" value="Unassembled WGS sequence"/>
</dbReference>
<feature type="compositionally biased region" description="Low complexity" evidence="8">
    <location>
        <begin position="485"/>
        <end position="496"/>
    </location>
</feature>
<feature type="domain" description="C2H2-type" evidence="9">
    <location>
        <begin position="377"/>
        <end position="405"/>
    </location>
</feature>
<feature type="compositionally biased region" description="Basic and acidic residues" evidence="8">
    <location>
        <begin position="472"/>
        <end position="484"/>
    </location>
</feature>
<dbReference type="PROSITE" id="PS00028">
    <property type="entry name" value="ZINC_FINGER_C2H2_1"/>
    <property type="match status" value="6"/>
</dbReference>
<accession>A0AAD9ITJ1</accession>
<reference evidence="10" key="1">
    <citation type="journal article" date="2023" name="Mol. Biol. Evol.">
        <title>Third-Generation Sequencing Reveals the Adaptive Role of the Epigenome in Three Deep-Sea Polychaetes.</title>
        <authorList>
            <person name="Perez M."/>
            <person name="Aroh O."/>
            <person name="Sun Y."/>
            <person name="Lan Y."/>
            <person name="Juniper S.K."/>
            <person name="Young C.R."/>
            <person name="Angers B."/>
            <person name="Qian P.Y."/>
        </authorList>
    </citation>
    <scope>NUCLEOTIDE SEQUENCE</scope>
    <source>
        <strain evidence="10">P08H-3</strain>
    </source>
</reference>
<dbReference type="Pfam" id="PF00096">
    <property type="entry name" value="zf-C2H2"/>
    <property type="match status" value="1"/>
</dbReference>
<feature type="domain" description="C2H2-type" evidence="9">
    <location>
        <begin position="655"/>
        <end position="680"/>
    </location>
</feature>
<evidence type="ECO:0000256" key="1">
    <source>
        <dbReference type="ARBA" id="ARBA00004123"/>
    </source>
</evidence>
<evidence type="ECO:0000256" key="5">
    <source>
        <dbReference type="ARBA" id="ARBA00022833"/>
    </source>
</evidence>
<sequence length="948" mass="107443">MGLHTDEAIDSTLRLFLPVDIFEKCCHLDNGQSLHMDGTGHKKDCKIEMVRICIKRLMQQICLEIEAPTLQKTFTDSCYVINPTSKQDTAECYIMSELGIGASLQVDLNHCQTDEPINIVTESELRTGRHHGKSHAIKVQGTEACHETSVQDSTRKVISKKTVPENKTASARVITRSMKKNQCKSLQEKSMISGRSRCTGRLAKRQVKMGINKKTATCCLDSSVELECRVDDQTESCGIILESSNQLCNTVPCESFDVENKTRKSTQYVTSETVLLEDSQGRVQLGNKSIKNRRAYLGKTSKKRCAMNGDSSICDLCSKRFSHIQQLNRHKALKHAIYIQPNRLCCLYCKAKFRTAHERKLHQFYKCSENSNTSEPNVCDQCNKPFQTRNQMVAHMNHFHRSNLKMACVKCCATFLNRGSLHDHMITVHHINTIHRCLVCDKVFPGRYALKRHMMRASCIVGKSAKSSSTRKAIDKSSEPKLEVKTTTPPQKSTKTNRGNLPDRNHVPCPLCDVTKVSYNSLYKHFLSHHKQHPRYDEELNKLKPLMRVWCDHCGLDFSTSTNLGKHLKLRKCTGQQSSGIRTGQPCPFCAKISASVTHLAQHMQLMHRHHPRFLEEDRKLRAVLTVQCEICGNWYPDMGSWRQHHTNAHAEDRHRCPYCRKPFRLKTSLQIHINHRHLGLPYEKSTRRYFHTCKRCPQSFLTKKELEEHVKTEHSRVKQIHQCDKCSFMYSEIKEYFLHHRKVHSTEGMQCSGCGSLFRSLWFLKKHTKGCSRFNTTLETSDKFQSHDAQSTRNADNAASTAIMQSLQVSDDNNVSNADAVFTKDGGDLVHIITPIITPVMTPGSSVDSKQPISNCLLLSSVFNDCIVTGEAVHVSQVTEVTTDTTGQVVEEAIAADFHGNVQITEDNVVKNERVIYLSADSTLDITELPLGTVMETTDGAAYWNDA</sequence>
<keyword evidence="2" id="KW-0479">Metal-binding</keyword>
<evidence type="ECO:0000256" key="4">
    <source>
        <dbReference type="ARBA" id="ARBA00022771"/>
    </source>
</evidence>
<dbReference type="EMBL" id="JAODUP010001494">
    <property type="protein sequence ID" value="KAK2140068.1"/>
    <property type="molecule type" value="Genomic_DNA"/>
</dbReference>
<dbReference type="SUPFAM" id="SSF57667">
    <property type="entry name" value="beta-beta-alpha zinc fingers"/>
    <property type="match status" value="2"/>
</dbReference>
<evidence type="ECO:0000313" key="10">
    <source>
        <dbReference type="EMBL" id="KAK2140068.1"/>
    </source>
</evidence>
<evidence type="ECO:0000256" key="3">
    <source>
        <dbReference type="ARBA" id="ARBA00022737"/>
    </source>
</evidence>
<evidence type="ECO:0000259" key="9">
    <source>
        <dbReference type="PROSITE" id="PS50157"/>
    </source>
</evidence>
<dbReference type="GO" id="GO:0008270">
    <property type="term" value="F:zinc ion binding"/>
    <property type="evidence" value="ECO:0007669"/>
    <property type="project" value="UniProtKB-KW"/>
</dbReference>
<dbReference type="AlphaFoldDB" id="A0AAD9ITJ1"/>
<dbReference type="InterPro" id="IPR013087">
    <property type="entry name" value="Znf_C2H2_type"/>
</dbReference>
<keyword evidence="3" id="KW-0677">Repeat</keyword>
<evidence type="ECO:0000256" key="2">
    <source>
        <dbReference type="ARBA" id="ARBA00022723"/>
    </source>
</evidence>
<organism evidence="10 11">
    <name type="scientific">Paralvinella palmiformis</name>
    <dbReference type="NCBI Taxonomy" id="53620"/>
    <lineage>
        <taxon>Eukaryota</taxon>
        <taxon>Metazoa</taxon>
        <taxon>Spiralia</taxon>
        <taxon>Lophotrochozoa</taxon>
        <taxon>Annelida</taxon>
        <taxon>Polychaeta</taxon>
        <taxon>Sedentaria</taxon>
        <taxon>Canalipalpata</taxon>
        <taxon>Terebellida</taxon>
        <taxon>Terebelliformia</taxon>
        <taxon>Alvinellidae</taxon>
        <taxon>Paralvinella</taxon>
    </lineage>
</organism>